<dbReference type="AlphaFoldDB" id="A0A173UF97"/>
<protein>
    <submittedName>
        <fullName evidence="1">Uncharacterized protein</fullName>
    </submittedName>
</protein>
<evidence type="ECO:0000313" key="1">
    <source>
        <dbReference type="EMBL" id="CUN13509.1"/>
    </source>
</evidence>
<reference evidence="1 2" key="1">
    <citation type="submission" date="2015-09" db="EMBL/GenBank/DDBJ databases">
        <authorList>
            <consortium name="Pathogen Informatics"/>
        </authorList>
    </citation>
    <scope>NUCLEOTIDE SEQUENCE [LARGE SCALE GENOMIC DNA]</scope>
    <source>
        <strain evidence="1 2">2789STDY5608863</strain>
    </source>
</reference>
<name>A0A173UF97_9FIRM</name>
<organism evidence="1 2">
    <name type="scientific">Roseburia faecis</name>
    <dbReference type="NCBI Taxonomy" id="301302"/>
    <lineage>
        <taxon>Bacteria</taxon>
        <taxon>Bacillati</taxon>
        <taxon>Bacillota</taxon>
        <taxon>Clostridia</taxon>
        <taxon>Lachnospirales</taxon>
        <taxon>Lachnospiraceae</taxon>
        <taxon>Roseburia</taxon>
    </lineage>
</organism>
<proteinExistence type="predicted"/>
<dbReference type="Proteomes" id="UP000095495">
    <property type="component" value="Unassembled WGS sequence"/>
</dbReference>
<sequence>MVTQKDVHNSIVVNASVWQKRYLSLQCGGSVEKINEVEQAMANMINGISKALKNSGTDYLNKLDL</sequence>
<gene>
    <name evidence="1" type="ORF">ERS852420_02931</name>
</gene>
<evidence type="ECO:0000313" key="2">
    <source>
        <dbReference type="Proteomes" id="UP000095495"/>
    </source>
</evidence>
<accession>A0A173UF97</accession>
<dbReference type="EMBL" id="CYXV01000014">
    <property type="protein sequence ID" value="CUN13509.1"/>
    <property type="molecule type" value="Genomic_DNA"/>
</dbReference>